<sequence>MGQTFFAAPQGKESQDGLIYSQFYALIKTPFDTSKVYVFDNESLENLALDPGYIRSLQQEGGGITFSKGVCEFGYLHSKKRAYANLVDNQWRSYGIREEHRISLAMMEEIAQQWRQWDVFDDEADATPSPLPYYIVPTKELLGFLYAQINKYCILFEHVLAHTAMTYSLPETIVMVTALRALRFCYGSNLIQRESLLYKDRWESVRNEKPVVKEGLGMRKTIERCGLGWFLPKLKWATWRFAPPHGENILVGNVLMHEEYKRRWRAVKDLRDVYIRFNQAESWYDRYHVQRSTALLGKWLEYLHALNLEQFDADIWKAYLLCGRGFSVKHQNAGAVIGPSVADYKAVSGKTPFGKTPVSLCHCFILNSTLFAYKYNVFIQFYAPSSRVPCLQVLYHS</sequence>
<evidence type="ECO:0000313" key="2">
    <source>
        <dbReference type="Proteomes" id="UP000249056"/>
    </source>
</evidence>
<reference evidence="1 2" key="1">
    <citation type="submission" date="2018-06" db="EMBL/GenBank/DDBJ databases">
        <title>Genome Sequence of the Brown Rot Fungal Pathogen Monilinia fructigena.</title>
        <authorList>
            <person name="Landi L."/>
            <person name="De Miccolis Angelini R.M."/>
            <person name="Pollastro S."/>
            <person name="Abate D."/>
            <person name="Faretra F."/>
            <person name="Romanazzi G."/>
        </authorList>
    </citation>
    <scope>NUCLEOTIDE SEQUENCE [LARGE SCALE GENOMIC DNA]</scope>
    <source>
        <strain evidence="1 2">Mfrg269</strain>
    </source>
</reference>
<dbReference type="Proteomes" id="UP000249056">
    <property type="component" value="Unassembled WGS sequence"/>
</dbReference>
<dbReference type="OrthoDB" id="3563855at2759"/>
<proteinExistence type="predicted"/>
<keyword evidence="2" id="KW-1185">Reference proteome</keyword>
<accession>A0A395ICD3</accession>
<organism evidence="1 2">
    <name type="scientific">Monilinia fructigena</name>
    <dbReference type="NCBI Taxonomy" id="38457"/>
    <lineage>
        <taxon>Eukaryota</taxon>
        <taxon>Fungi</taxon>
        <taxon>Dikarya</taxon>
        <taxon>Ascomycota</taxon>
        <taxon>Pezizomycotina</taxon>
        <taxon>Leotiomycetes</taxon>
        <taxon>Helotiales</taxon>
        <taxon>Sclerotiniaceae</taxon>
        <taxon>Monilinia</taxon>
    </lineage>
</organism>
<dbReference type="EMBL" id="QKRW01000117">
    <property type="protein sequence ID" value="RAL58025.1"/>
    <property type="molecule type" value="Genomic_DNA"/>
</dbReference>
<comment type="caution">
    <text evidence="1">The sequence shown here is derived from an EMBL/GenBank/DDBJ whole genome shotgun (WGS) entry which is preliminary data.</text>
</comment>
<name>A0A395ICD3_9HELO</name>
<protein>
    <submittedName>
        <fullName evidence="1">Uncharacterized protein</fullName>
    </submittedName>
</protein>
<gene>
    <name evidence="1" type="ORF">DID88_009089</name>
</gene>
<dbReference type="AlphaFoldDB" id="A0A395ICD3"/>
<evidence type="ECO:0000313" key="1">
    <source>
        <dbReference type="EMBL" id="RAL58025.1"/>
    </source>
</evidence>